<reference evidence="2 3" key="1">
    <citation type="submission" date="2010-04" db="EMBL/GenBank/DDBJ databases">
        <authorList>
            <person name="Muzny D."/>
            <person name="Qin X."/>
            <person name="Deng J."/>
            <person name="Jiang H."/>
            <person name="Liu Y."/>
            <person name="Qu J."/>
            <person name="Song X.-Z."/>
            <person name="Zhang L."/>
            <person name="Thornton R."/>
            <person name="Coyle M."/>
            <person name="Francisco L."/>
            <person name="Jackson L."/>
            <person name="Javaid M."/>
            <person name="Korchina V."/>
            <person name="Kovar C."/>
            <person name="Mata R."/>
            <person name="Mathew T."/>
            <person name="Ngo R."/>
            <person name="Nguyen L."/>
            <person name="Nguyen N."/>
            <person name="Okwuonu G."/>
            <person name="Ongeri F."/>
            <person name="Pham C."/>
            <person name="Simmons D."/>
            <person name="Wilczek-Boney K."/>
            <person name="Hale W."/>
            <person name="Jakkamsetti A."/>
            <person name="Pham P."/>
            <person name="Ruth R."/>
            <person name="San Lucas F."/>
            <person name="Warren J."/>
            <person name="Zhang J."/>
            <person name="Zhao Z."/>
            <person name="Zhou C."/>
            <person name="Zhu D."/>
            <person name="Lee S."/>
            <person name="Bess C."/>
            <person name="Blankenburg K."/>
            <person name="Forbes L."/>
            <person name="Fu Q."/>
            <person name="Gubbala S."/>
            <person name="Hirani K."/>
            <person name="Jayaseelan J.C."/>
            <person name="Lara F."/>
            <person name="Munidasa M."/>
            <person name="Palculict T."/>
            <person name="Patil S."/>
            <person name="Pu L.-L."/>
            <person name="Saada N."/>
            <person name="Tang L."/>
            <person name="Weissenberger G."/>
            <person name="Zhu Y."/>
            <person name="Hemphill L."/>
            <person name="Shang Y."/>
            <person name="Youmans B."/>
            <person name="Ayvaz T."/>
            <person name="Ross M."/>
            <person name="Santibanez J."/>
            <person name="Aqrawi P."/>
            <person name="Gross S."/>
            <person name="Joshi V."/>
            <person name="Fowler G."/>
            <person name="Nazareth L."/>
            <person name="Reid J."/>
            <person name="Worley K."/>
            <person name="Petrosino J."/>
            <person name="Highlander S."/>
            <person name="Gibbs R."/>
        </authorList>
    </citation>
    <scope>NUCLEOTIDE SEQUENCE [LARGE SCALE GENOMIC DNA]</scope>
    <source>
        <strain evidence="2 3">DSM 11664</strain>
    </source>
</reference>
<dbReference type="Proteomes" id="UP000004069">
    <property type="component" value="Unassembled WGS sequence"/>
</dbReference>
<accession>D4YV53</accession>
<dbReference type="EMBL" id="ADNY01000057">
    <property type="protein sequence ID" value="EFG54936.1"/>
    <property type="molecule type" value="Genomic_DNA"/>
</dbReference>
<proteinExistence type="predicted"/>
<dbReference type="RefSeq" id="WP_006352563.1">
    <property type="nucleotide sequence ID" value="NZ_ADNY01000057.1"/>
</dbReference>
<dbReference type="PATRIC" id="fig|585524.9.peg.581"/>
<name>D4YV53_9LACO</name>
<protein>
    <submittedName>
        <fullName evidence="2">Ribosomal protein L7Ae</fullName>
    </submittedName>
</protein>
<dbReference type="Gene3D" id="3.30.1330.30">
    <property type="match status" value="1"/>
</dbReference>
<dbReference type="STRING" id="83683.B1745_02975"/>
<dbReference type="GO" id="GO:0005840">
    <property type="term" value="C:ribosome"/>
    <property type="evidence" value="ECO:0007669"/>
    <property type="project" value="UniProtKB-KW"/>
</dbReference>
<dbReference type="InterPro" id="IPR004038">
    <property type="entry name" value="Ribosomal_eL8/eL30/eS12/Gad45"/>
</dbReference>
<comment type="caution">
    <text evidence="2">The sequence shown here is derived from an EMBL/GenBank/DDBJ whole genome shotgun (WGS) entry which is preliminary data.</text>
</comment>
<evidence type="ECO:0000313" key="3">
    <source>
        <dbReference type="Proteomes" id="UP000004069"/>
    </source>
</evidence>
<evidence type="ECO:0000313" key="2">
    <source>
        <dbReference type="EMBL" id="EFG54936.1"/>
    </source>
</evidence>
<evidence type="ECO:0000259" key="1">
    <source>
        <dbReference type="Pfam" id="PF01248"/>
    </source>
</evidence>
<dbReference type="SUPFAM" id="SSF55315">
    <property type="entry name" value="L30e-like"/>
    <property type="match status" value="1"/>
</dbReference>
<sequence>MQNKEKALNLLGLAMRAGKIVSGTETVIADLRKNKINVIVLASDLHENSVEKVTRAAKKANVKIIDLFSAAELEHAIGKKRKVLGLTDAGFYKALTKQINEGV</sequence>
<keyword evidence="2" id="KW-0687">Ribonucleoprotein</keyword>
<dbReference type="OrthoDB" id="9794863at2"/>
<dbReference type="eggNOG" id="COG1358">
    <property type="taxonomic scope" value="Bacteria"/>
</dbReference>
<dbReference type="Pfam" id="PF01248">
    <property type="entry name" value="Ribosomal_L7Ae"/>
    <property type="match status" value="1"/>
</dbReference>
<organism evidence="2 3">
    <name type="scientific">Lactobacillus amylolyticus DSM 11664</name>
    <dbReference type="NCBI Taxonomy" id="585524"/>
    <lineage>
        <taxon>Bacteria</taxon>
        <taxon>Bacillati</taxon>
        <taxon>Bacillota</taxon>
        <taxon>Bacilli</taxon>
        <taxon>Lactobacillales</taxon>
        <taxon>Lactobacillaceae</taxon>
        <taxon>Lactobacillus</taxon>
    </lineage>
</organism>
<feature type="domain" description="Ribosomal protein eL8/eL30/eS12/Gadd45" evidence="1">
    <location>
        <begin position="7"/>
        <end position="87"/>
    </location>
</feature>
<dbReference type="AlphaFoldDB" id="D4YV53"/>
<dbReference type="InterPro" id="IPR029064">
    <property type="entry name" value="Ribosomal_eL30-like_sf"/>
</dbReference>
<gene>
    <name evidence="2" type="primary">rplL</name>
    <name evidence="2" type="ORF">HMPREF0493_1414</name>
</gene>
<keyword evidence="2" id="KW-0689">Ribosomal protein</keyword>
<keyword evidence="3" id="KW-1185">Reference proteome</keyword>